<evidence type="ECO:0008006" key="5">
    <source>
        <dbReference type="Google" id="ProtNLM"/>
    </source>
</evidence>
<keyword evidence="4" id="KW-1185">Reference proteome</keyword>
<dbReference type="RefSeq" id="WP_196836964.1">
    <property type="nucleotide sequence ID" value="NZ_JADOTZ010000001.1"/>
</dbReference>
<protein>
    <recommendedName>
        <fullName evidence="5">Capsid maturation protease</fullName>
    </recommendedName>
</protein>
<proteinExistence type="predicted"/>
<accession>A0A931GJY2</accession>
<evidence type="ECO:0000256" key="2">
    <source>
        <dbReference type="SAM" id="MobiDB-lite"/>
    </source>
</evidence>
<dbReference type="AlphaFoldDB" id="A0A931GJY2"/>
<dbReference type="Proteomes" id="UP000625033">
    <property type="component" value="Unassembled WGS sequence"/>
</dbReference>
<dbReference type="EMBL" id="JADOTZ010000001">
    <property type="protein sequence ID" value="MBG6085821.1"/>
    <property type="molecule type" value="Genomic_DNA"/>
</dbReference>
<feature type="region of interest" description="Disordered" evidence="2">
    <location>
        <begin position="365"/>
        <end position="386"/>
    </location>
</feature>
<sequence>MPARIIEATAAPTRVGPGRVLVTIITPGEGSSGNYSAETLAQAAKDRVFPRGTQMHINHDSPTTSMDHPGGDLRNLVGVLDEDARVGEGGALVAEAIIGSAWRDFVEEFHEFIGASISSAAEIDSERTVTQLLASPFNRVDLVTVAGRGGEITEVLEAARVIESRSILTEVTARDVRSYLQATIVAKHPDAWAYVLDHDEEYVYYEVEPRTAEIARFYRQSYTLDGVNITLTGEPVEVRRQVTYLPVTGSEATENLPSNPAGDNPKEEATVATTQIEESELNELREASSRASALEAENKTLKEESAKHAAEANRARVAKLVEAEFDGITATRTVSALVAESITNEYTDEQVTEAAREAAAEIAAAQGAGQVNDQPNTATESKNVSDDDIVAILEGGR</sequence>
<organism evidence="3 4">
    <name type="scientific">Zhihengliuella flava</name>
    <dbReference type="NCBI Taxonomy" id="1285193"/>
    <lineage>
        <taxon>Bacteria</taxon>
        <taxon>Bacillati</taxon>
        <taxon>Actinomycetota</taxon>
        <taxon>Actinomycetes</taxon>
        <taxon>Micrococcales</taxon>
        <taxon>Micrococcaceae</taxon>
        <taxon>Zhihengliuella</taxon>
    </lineage>
</organism>
<feature type="coiled-coil region" evidence="1">
    <location>
        <begin position="277"/>
        <end position="311"/>
    </location>
</feature>
<gene>
    <name evidence="3" type="ORF">IW252_002588</name>
</gene>
<evidence type="ECO:0000313" key="3">
    <source>
        <dbReference type="EMBL" id="MBG6085821.1"/>
    </source>
</evidence>
<comment type="caution">
    <text evidence="3">The sequence shown here is derived from an EMBL/GenBank/DDBJ whole genome shotgun (WGS) entry which is preliminary data.</text>
</comment>
<reference evidence="3" key="1">
    <citation type="submission" date="2020-11" db="EMBL/GenBank/DDBJ databases">
        <title>Sequencing the genomes of 1000 actinobacteria strains.</title>
        <authorList>
            <person name="Klenk H.-P."/>
        </authorList>
    </citation>
    <scope>NUCLEOTIDE SEQUENCE</scope>
    <source>
        <strain evidence="3">DSM 26152</strain>
    </source>
</reference>
<feature type="region of interest" description="Disordered" evidence="2">
    <location>
        <begin position="248"/>
        <end position="269"/>
    </location>
</feature>
<feature type="compositionally biased region" description="Polar residues" evidence="2">
    <location>
        <begin position="369"/>
        <end position="382"/>
    </location>
</feature>
<name>A0A931GJY2_9MICC</name>
<evidence type="ECO:0000256" key="1">
    <source>
        <dbReference type="SAM" id="Coils"/>
    </source>
</evidence>
<evidence type="ECO:0000313" key="4">
    <source>
        <dbReference type="Proteomes" id="UP000625033"/>
    </source>
</evidence>
<keyword evidence="1" id="KW-0175">Coiled coil</keyword>